<evidence type="ECO:0000313" key="2">
    <source>
        <dbReference type="EMBL" id="MBB6217712.1"/>
    </source>
</evidence>
<dbReference type="GO" id="GO:0010468">
    <property type="term" value="P:regulation of gene expression"/>
    <property type="evidence" value="ECO:0007669"/>
    <property type="project" value="InterPro"/>
</dbReference>
<gene>
    <name evidence="2" type="ORF">HNQ80_003835</name>
</gene>
<dbReference type="NCBIfam" id="TIGR03082">
    <property type="entry name" value="Gneg_AbrB_dup"/>
    <property type="match status" value="1"/>
</dbReference>
<accession>A0A841L3K0</accession>
<evidence type="ECO:0008006" key="4">
    <source>
        <dbReference type="Google" id="ProtNLM"/>
    </source>
</evidence>
<keyword evidence="1" id="KW-0472">Membrane</keyword>
<feature type="transmembrane region" description="Helical" evidence="1">
    <location>
        <begin position="79"/>
        <end position="101"/>
    </location>
</feature>
<keyword evidence="1" id="KW-1133">Transmembrane helix</keyword>
<dbReference type="PANTHER" id="PTHR38457">
    <property type="entry name" value="REGULATOR ABRB-RELATED"/>
    <property type="match status" value="1"/>
</dbReference>
<proteinExistence type="predicted"/>
<dbReference type="GO" id="GO:0016020">
    <property type="term" value="C:membrane"/>
    <property type="evidence" value="ECO:0007669"/>
    <property type="project" value="InterPro"/>
</dbReference>
<reference evidence="2 3" key="1">
    <citation type="submission" date="2020-08" db="EMBL/GenBank/DDBJ databases">
        <title>Genomic Encyclopedia of Type Strains, Phase IV (KMG-IV): sequencing the most valuable type-strain genomes for metagenomic binning, comparative biology and taxonomic classification.</title>
        <authorList>
            <person name="Goeker M."/>
        </authorList>
    </citation>
    <scope>NUCLEOTIDE SEQUENCE [LARGE SCALE GENOMIC DNA]</scope>
    <source>
        <strain evidence="2 3">DSM 103526</strain>
    </source>
</reference>
<dbReference type="RefSeq" id="WP_184312206.1">
    <property type="nucleotide sequence ID" value="NZ_JACHEN010000027.1"/>
</dbReference>
<feature type="transmembrane region" description="Helical" evidence="1">
    <location>
        <begin position="23"/>
        <end position="41"/>
    </location>
</feature>
<evidence type="ECO:0000256" key="1">
    <source>
        <dbReference type="SAM" id="Phobius"/>
    </source>
</evidence>
<keyword evidence="1" id="KW-0812">Transmembrane</keyword>
<feature type="transmembrane region" description="Helical" evidence="1">
    <location>
        <begin position="53"/>
        <end position="73"/>
    </location>
</feature>
<keyword evidence="3" id="KW-1185">Reference proteome</keyword>
<name>A0A841L3K0_9FIRM</name>
<dbReference type="InterPro" id="IPR007820">
    <property type="entry name" value="AbrB_fam"/>
</dbReference>
<feature type="transmembrane region" description="Helical" evidence="1">
    <location>
        <begin position="138"/>
        <end position="160"/>
    </location>
</feature>
<dbReference type="PANTHER" id="PTHR38457:SF1">
    <property type="entry name" value="REGULATOR ABRB-RELATED"/>
    <property type="match status" value="1"/>
</dbReference>
<dbReference type="AlphaFoldDB" id="A0A841L3K0"/>
<dbReference type="Pfam" id="PF05145">
    <property type="entry name" value="AbrB"/>
    <property type="match status" value="1"/>
</dbReference>
<organism evidence="2 3">
    <name type="scientific">Anaerosolibacter carboniphilus</name>
    <dbReference type="NCBI Taxonomy" id="1417629"/>
    <lineage>
        <taxon>Bacteria</taxon>
        <taxon>Bacillati</taxon>
        <taxon>Bacillota</taxon>
        <taxon>Clostridia</taxon>
        <taxon>Peptostreptococcales</taxon>
        <taxon>Thermotaleaceae</taxon>
        <taxon>Anaerosolibacter</taxon>
    </lineage>
</organism>
<dbReference type="Proteomes" id="UP000579281">
    <property type="component" value="Unassembled WGS sequence"/>
</dbReference>
<dbReference type="InterPro" id="IPR017516">
    <property type="entry name" value="AbrB_dup"/>
</dbReference>
<comment type="caution">
    <text evidence="2">The sequence shown here is derived from an EMBL/GenBank/DDBJ whole genome shotgun (WGS) entry which is preliminary data.</text>
</comment>
<protein>
    <recommendedName>
        <fullName evidence="4">AbrB family transcriptional regulator</fullName>
    </recommendedName>
</protein>
<sequence length="165" mass="17272">MERVLITLLVACAGGIVGMKLKIPAGAMIGAMIAVAAYHIWCGKGEIPANFKIAAQIIVGGMLGLNFSMDTLYGLKEMALPAIVMLMGLMVLSVVLGIVVAKTTGMDLITALFSSAPGGITEMTLASEAYGADTPKVAILHLMRLISVITILPIVIKSVLKWMIS</sequence>
<dbReference type="EMBL" id="JACHEN010000027">
    <property type="protein sequence ID" value="MBB6217712.1"/>
    <property type="molecule type" value="Genomic_DNA"/>
</dbReference>
<evidence type="ECO:0000313" key="3">
    <source>
        <dbReference type="Proteomes" id="UP000579281"/>
    </source>
</evidence>